<protein>
    <submittedName>
        <fullName evidence="4">AraC family transcriptional regulator</fullName>
    </submittedName>
</protein>
<gene>
    <name evidence="4" type="ORF">B9Z37_06655</name>
</gene>
<dbReference type="RefSeq" id="WP_108312198.1">
    <property type="nucleotide sequence ID" value="NZ_NESN01000002.1"/>
</dbReference>
<evidence type="ECO:0000313" key="4">
    <source>
        <dbReference type="EMBL" id="PUE54228.1"/>
    </source>
</evidence>
<dbReference type="Pfam" id="PF12833">
    <property type="entry name" value="HTH_18"/>
    <property type="match status" value="1"/>
</dbReference>
<proteinExistence type="predicted"/>
<dbReference type="OrthoDB" id="8543772at2"/>
<reference evidence="4 5" key="1">
    <citation type="submission" date="2017-04" db="EMBL/GenBank/DDBJ databases">
        <title>Unexpected and diverse lifestyles within the genus Limnohabitans.</title>
        <authorList>
            <person name="Kasalicky V."/>
            <person name="Mehrshad M."/>
            <person name="Andrei S.-A."/>
            <person name="Salcher M."/>
            <person name="Kratochvilova H."/>
            <person name="Simek K."/>
            <person name="Ghai R."/>
        </authorList>
    </citation>
    <scope>NUCLEOTIDE SEQUENCE [LARGE SCALE GENOMIC DNA]</scope>
    <source>
        <strain evidence="4 5">II-B4</strain>
    </source>
</reference>
<feature type="domain" description="HTH araC/xylS-type" evidence="3">
    <location>
        <begin position="218"/>
        <end position="320"/>
    </location>
</feature>
<dbReference type="SUPFAM" id="SSF52317">
    <property type="entry name" value="Class I glutamine amidotransferase-like"/>
    <property type="match status" value="1"/>
</dbReference>
<accession>A0A315EBI6</accession>
<dbReference type="InterPro" id="IPR002818">
    <property type="entry name" value="DJ-1/PfpI"/>
</dbReference>
<evidence type="ECO:0000256" key="1">
    <source>
        <dbReference type="ARBA" id="ARBA00023015"/>
    </source>
</evidence>
<keyword evidence="5" id="KW-1185">Reference proteome</keyword>
<dbReference type="SUPFAM" id="SSF46689">
    <property type="entry name" value="Homeodomain-like"/>
    <property type="match status" value="1"/>
</dbReference>
<dbReference type="GO" id="GO:0043565">
    <property type="term" value="F:sequence-specific DNA binding"/>
    <property type="evidence" value="ECO:0007669"/>
    <property type="project" value="InterPro"/>
</dbReference>
<sequence length="320" mass="34986">MPTLTVYLIVTPGVLLLDYAGPAEALRMARDMGAPLVLHTCGPRPEVNTSLGTQLTGLEPLPEQLPPHSLVLITGNSHEREDYATPAAQQVVRWLQTAVQPDTRLASICSGALLLAMAGQLDGLRCTTHHSLIADLQALAPTAQVQADRIFVGDGRVLTSAGITTGIDLALYILEQVAGAALAAQVARRLVMYTRRGPNDPQLSPWLAHRNHMHPAVHRAQDAIAQSLSQDPAHRWSLTELAKVACVSPRHLSRLFMLHTGISVVDYQQQLRMARARELQAQQPALTQEQLAEACGFGSARDFRRVWQRWVTTNTPPMSR</sequence>
<dbReference type="PANTHER" id="PTHR43130:SF3">
    <property type="entry name" value="HTH-TYPE TRANSCRIPTIONAL REGULATOR RV1931C"/>
    <property type="match status" value="1"/>
</dbReference>
<dbReference type="PROSITE" id="PS01124">
    <property type="entry name" value="HTH_ARAC_FAMILY_2"/>
    <property type="match status" value="1"/>
</dbReference>
<dbReference type="InterPro" id="IPR018060">
    <property type="entry name" value="HTH_AraC"/>
</dbReference>
<dbReference type="AlphaFoldDB" id="A0A315EBI6"/>
<evidence type="ECO:0000256" key="2">
    <source>
        <dbReference type="ARBA" id="ARBA00023163"/>
    </source>
</evidence>
<evidence type="ECO:0000259" key="3">
    <source>
        <dbReference type="PROSITE" id="PS01124"/>
    </source>
</evidence>
<dbReference type="EMBL" id="NESN01000002">
    <property type="protein sequence ID" value="PUE54228.1"/>
    <property type="molecule type" value="Genomic_DNA"/>
</dbReference>
<dbReference type="Gene3D" id="1.10.10.60">
    <property type="entry name" value="Homeodomain-like"/>
    <property type="match status" value="1"/>
</dbReference>
<dbReference type="GO" id="GO:0003700">
    <property type="term" value="F:DNA-binding transcription factor activity"/>
    <property type="evidence" value="ECO:0007669"/>
    <property type="project" value="InterPro"/>
</dbReference>
<dbReference type="SMART" id="SM00342">
    <property type="entry name" value="HTH_ARAC"/>
    <property type="match status" value="1"/>
</dbReference>
<organism evidence="4 5">
    <name type="scientific">Limnohabitans parvus II-B4</name>
    <dbReference type="NCBI Taxonomy" id="1293052"/>
    <lineage>
        <taxon>Bacteria</taxon>
        <taxon>Pseudomonadati</taxon>
        <taxon>Pseudomonadota</taxon>
        <taxon>Betaproteobacteria</taxon>
        <taxon>Burkholderiales</taxon>
        <taxon>Comamonadaceae</taxon>
        <taxon>Limnohabitans</taxon>
    </lineage>
</organism>
<keyword evidence="1" id="KW-0805">Transcription regulation</keyword>
<dbReference type="Gene3D" id="3.40.50.880">
    <property type="match status" value="1"/>
</dbReference>
<comment type="caution">
    <text evidence="4">The sequence shown here is derived from an EMBL/GenBank/DDBJ whole genome shotgun (WGS) entry which is preliminary data.</text>
</comment>
<evidence type="ECO:0000313" key="5">
    <source>
        <dbReference type="Proteomes" id="UP000250790"/>
    </source>
</evidence>
<dbReference type="Proteomes" id="UP000250790">
    <property type="component" value="Unassembled WGS sequence"/>
</dbReference>
<dbReference type="InterPro" id="IPR009057">
    <property type="entry name" value="Homeodomain-like_sf"/>
</dbReference>
<dbReference type="PANTHER" id="PTHR43130">
    <property type="entry name" value="ARAC-FAMILY TRANSCRIPTIONAL REGULATOR"/>
    <property type="match status" value="1"/>
</dbReference>
<dbReference type="InterPro" id="IPR052158">
    <property type="entry name" value="INH-QAR"/>
</dbReference>
<dbReference type="InterPro" id="IPR029062">
    <property type="entry name" value="Class_I_gatase-like"/>
</dbReference>
<dbReference type="Pfam" id="PF01965">
    <property type="entry name" value="DJ-1_PfpI"/>
    <property type="match status" value="1"/>
</dbReference>
<dbReference type="CDD" id="cd03137">
    <property type="entry name" value="GATase1_AraC_1"/>
    <property type="match status" value="1"/>
</dbReference>
<keyword evidence="2" id="KW-0804">Transcription</keyword>
<name>A0A315EBI6_9BURK</name>